<evidence type="ECO:0000313" key="3">
    <source>
        <dbReference type="Proteomes" id="UP000033562"/>
    </source>
</evidence>
<feature type="transmembrane region" description="Helical" evidence="1">
    <location>
        <begin position="428"/>
        <end position="448"/>
    </location>
</feature>
<feature type="transmembrane region" description="Helical" evidence="1">
    <location>
        <begin position="997"/>
        <end position="1022"/>
    </location>
</feature>
<accession>A0A0F3NMI3</accession>
<feature type="transmembrane region" description="Helical" evidence="1">
    <location>
        <begin position="532"/>
        <end position="550"/>
    </location>
</feature>
<keyword evidence="1" id="KW-0812">Transmembrane</keyword>
<name>A0A0F3NMI3_9RICK</name>
<dbReference type="Gene3D" id="3.30.70.1440">
    <property type="entry name" value="Multidrug efflux transporter AcrB pore domain"/>
    <property type="match status" value="1"/>
</dbReference>
<reference evidence="2 3" key="1">
    <citation type="submission" date="2015-02" db="EMBL/GenBank/DDBJ databases">
        <title>Genome Sequencing of Rickettsiales.</title>
        <authorList>
            <person name="Daugherty S.C."/>
            <person name="Su Q."/>
            <person name="Abolude K."/>
            <person name="Beier-Sexton M."/>
            <person name="Carlyon J.A."/>
            <person name="Carter R."/>
            <person name="Day N.P."/>
            <person name="Dumler S.J."/>
            <person name="Dyachenko V."/>
            <person name="Godinez A."/>
            <person name="Kurtti T.J."/>
            <person name="Lichay M."/>
            <person name="Mullins K.E."/>
            <person name="Ott S."/>
            <person name="Pappas-Brown V."/>
            <person name="Paris D.H."/>
            <person name="Patel P."/>
            <person name="Richards A.L."/>
            <person name="Sadzewicz L."/>
            <person name="Sears K."/>
            <person name="Seidman D."/>
            <person name="Sengamalay N."/>
            <person name="Stenos J."/>
            <person name="Tallon L.J."/>
            <person name="Vincent G."/>
            <person name="Fraser C.M."/>
            <person name="Munderloh U."/>
            <person name="Dunning-Hotopp J.C."/>
        </authorList>
    </citation>
    <scope>NUCLEOTIDE SEQUENCE [LARGE SCALE GENOMIC DNA]</scope>
    <source>
        <strain evidence="2 3">RAC413</strain>
    </source>
</reference>
<proteinExistence type="predicted"/>
<dbReference type="Pfam" id="PF00873">
    <property type="entry name" value="ACR_tran"/>
    <property type="match status" value="1"/>
</dbReference>
<dbReference type="RefSeq" id="WP_045808746.1">
    <property type="nucleotide sequence ID" value="NZ_LANX01000001.1"/>
</dbReference>
<keyword evidence="1" id="KW-1133">Transmembrane helix</keyword>
<keyword evidence="1" id="KW-0472">Membrane</keyword>
<dbReference type="GO" id="GO:0005886">
    <property type="term" value="C:plasma membrane"/>
    <property type="evidence" value="ECO:0007669"/>
    <property type="project" value="TreeGrafter"/>
</dbReference>
<gene>
    <name evidence="2" type="ORF">NLO413_0288</name>
</gene>
<dbReference type="OrthoDB" id="9798415at2"/>
<feature type="transmembrane region" description="Helical" evidence="1">
    <location>
        <begin position="852"/>
        <end position="872"/>
    </location>
</feature>
<dbReference type="SUPFAM" id="SSF82693">
    <property type="entry name" value="Multidrug efflux transporter AcrB pore domain, PN1, PN2, PC1 and PC2 subdomains"/>
    <property type="match status" value="2"/>
</dbReference>
<dbReference type="Gene3D" id="3.30.2090.10">
    <property type="entry name" value="Multidrug efflux transporter AcrB TolC docking domain, DN and DC subdomains"/>
    <property type="match status" value="2"/>
</dbReference>
<dbReference type="Proteomes" id="UP000033562">
    <property type="component" value="Unassembled WGS sequence"/>
</dbReference>
<dbReference type="PATRIC" id="fig|1359163.3.peg.278"/>
<dbReference type="SUPFAM" id="SSF82714">
    <property type="entry name" value="Multidrug efflux transporter AcrB TolC docking domain, DN and DC subdomains"/>
    <property type="match status" value="1"/>
</dbReference>
<evidence type="ECO:0000313" key="2">
    <source>
        <dbReference type="EMBL" id="KJV68917.1"/>
    </source>
</evidence>
<feature type="transmembrane region" description="Helical" evidence="1">
    <location>
        <begin position="908"/>
        <end position="936"/>
    </location>
</feature>
<dbReference type="PRINTS" id="PR00702">
    <property type="entry name" value="ACRIFLAVINRP"/>
</dbReference>
<feature type="transmembrane region" description="Helical" evidence="1">
    <location>
        <begin position="879"/>
        <end position="902"/>
    </location>
</feature>
<organism evidence="2 3">
    <name type="scientific">Candidatus Neoehrlichia procyonis str. RAC413</name>
    <dbReference type="NCBI Taxonomy" id="1359163"/>
    <lineage>
        <taxon>Bacteria</taxon>
        <taxon>Pseudomonadati</taxon>
        <taxon>Pseudomonadota</taxon>
        <taxon>Alphaproteobacteria</taxon>
        <taxon>Rickettsiales</taxon>
        <taxon>Anaplasmataceae</taxon>
        <taxon>Candidatus Neoehrlichia</taxon>
    </lineage>
</organism>
<dbReference type="GO" id="GO:0042910">
    <property type="term" value="F:xenobiotic transmembrane transporter activity"/>
    <property type="evidence" value="ECO:0007669"/>
    <property type="project" value="TreeGrafter"/>
</dbReference>
<dbReference type="Gene3D" id="3.30.70.1320">
    <property type="entry name" value="Multidrug efflux transporter AcrB pore domain like"/>
    <property type="match status" value="1"/>
</dbReference>
<dbReference type="InterPro" id="IPR001036">
    <property type="entry name" value="Acrflvin-R"/>
</dbReference>
<feature type="transmembrane region" description="Helical" evidence="1">
    <location>
        <begin position="460"/>
        <end position="486"/>
    </location>
</feature>
<evidence type="ECO:0000256" key="1">
    <source>
        <dbReference type="SAM" id="Phobius"/>
    </source>
</evidence>
<comment type="caution">
    <text evidence="2">The sequence shown here is derived from an EMBL/GenBank/DDBJ whole genome shotgun (WGS) entry which is preliminary data.</text>
</comment>
<protein>
    <submittedName>
        <fullName evidence="2">AcrB/AcrD/AcrF family protein</fullName>
    </submittedName>
</protein>
<dbReference type="EMBL" id="LANX01000001">
    <property type="protein sequence ID" value="KJV68917.1"/>
    <property type="molecule type" value="Genomic_DNA"/>
</dbReference>
<feature type="transmembrane region" description="Helical" evidence="1">
    <location>
        <begin position="332"/>
        <end position="350"/>
    </location>
</feature>
<feature type="transmembrane region" description="Helical" evidence="1">
    <location>
        <begin position="957"/>
        <end position="977"/>
    </location>
</feature>
<dbReference type="STRING" id="1359163.NLO413_0288"/>
<dbReference type="PANTHER" id="PTHR32063">
    <property type="match status" value="1"/>
</dbReference>
<dbReference type="SUPFAM" id="SSF82866">
    <property type="entry name" value="Multidrug efflux transporter AcrB transmembrane domain"/>
    <property type="match status" value="2"/>
</dbReference>
<dbReference type="InterPro" id="IPR027463">
    <property type="entry name" value="AcrB_DN_DC_subdom"/>
</dbReference>
<dbReference type="AlphaFoldDB" id="A0A0F3NMI3"/>
<dbReference type="Gene3D" id="1.20.1640.10">
    <property type="entry name" value="Multidrug efflux transporter AcrB transmembrane domain"/>
    <property type="match status" value="2"/>
</dbReference>
<sequence length="1029" mass="115240">MRTISSFFWEKNRLTLLLLILFLFLGLYSYIKIPREKIPEIKVPVISVSTSLQGISPEDAEKLLILPIEKEVKSIEGVEKMTSIAQDGVASVMLEFASGFNHKKAMEDVRATLENIRARLPIGATSPLVHEVDLSLFPVLSIGLVGDIPERTLLTIARELQHKIEPLDNVLSLKIMGMRKDILEVIISPDTINMHNLHVEEVLRAIARNNVLIQSGNLESNIGKYTLNIGGLLKNYQDVMNIPIKVHGNSVITVKDIATVRPTFESVKSFARVNGKPCLVLEISKKAGKNTIETIQQVKNLINNVKDFFPKNLSIIYLQDQSYEILDILNELQNTIIISILLVVIVMMIFMGVRIAILVSLSIPISFLLGITVMYFMGCTFNVVILFSLIMAVGMLVDDAIVINEYADRKMIGGLSKREAFQRAAYDMFWPVASATLTKLVVFIPLLFWPGVTGEFMKYIPIALITTLTGSWIMAMIFMPVLGSIFSKPSVSSVKDVEKINAIESGNIDKLGLFFQCYAYILDNVLNYPKKFIFIVTTVLLMSTIAYFYIGPGVEFFPNIEPSMIAINVKTDSNLSVYEKCNIIKEIEEKILNINGVKFFYSKVGNIGSGEEKVIGAIHIGLQDWKFRRKSAKILKDILHLIKDIKGIIVDIEEEKMGPNRGKPIQISLSSYNTESINPAVTKVTSLMTKSSGFTDVLSDSDSLEIEWRIDIDRHKAAIFGTDVAMIGEFLKMITDGVILSKYYPNNSNEGVDIIAKFTKDYRRLSTLKTLLINTIYGPVPIENFIIKKAFYKVKKIQRVDGLRALNISANLEPGYFVNERIQYLKNKLKENWDSKVLVNFTGEIKNQKDSVLFLIKAFIVVIVLIAIILIIEFNSFYYVFIIMTAIFLSTTCVFFGFLLTYKVFGVVMGGVGIIVLAGVIVNNNILLIDAFCVNLNSITTKKEAIIKAALSRIRPILLTVITGVLGLLPMICKVSIDFLHRDVLYDSPSSQLWVELSTTISVGLIFATVITLFFTPSLLMISKIKEKS</sequence>
<dbReference type="Gene3D" id="3.30.70.1430">
    <property type="entry name" value="Multidrug efflux transporter AcrB pore domain"/>
    <property type="match status" value="2"/>
</dbReference>
<dbReference type="PANTHER" id="PTHR32063:SF0">
    <property type="entry name" value="SWARMING MOTILITY PROTEIN SWRC"/>
    <property type="match status" value="1"/>
</dbReference>
<keyword evidence="3" id="KW-1185">Reference proteome</keyword>